<dbReference type="PROSITE" id="PS00080">
    <property type="entry name" value="MULTICOPPER_OXIDASE2"/>
    <property type="match status" value="1"/>
</dbReference>
<name>A0AA40K0L3_9PEZI</name>
<keyword evidence="10" id="KW-0325">Glycoprotein</keyword>
<proteinExistence type="inferred from homology"/>
<dbReference type="AlphaFoldDB" id="A0AA40K0L3"/>
<comment type="catalytic activity">
    <reaction evidence="1">
        <text>4 hydroquinone + O2 = 4 benzosemiquinone + 2 H2O</text>
        <dbReference type="Rhea" id="RHEA:11276"/>
        <dbReference type="ChEBI" id="CHEBI:15377"/>
        <dbReference type="ChEBI" id="CHEBI:15379"/>
        <dbReference type="ChEBI" id="CHEBI:17594"/>
        <dbReference type="ChEBI" id="CHEBI:17977"/>
        <dbReference type="EC" id="1.10.3.2"/>
    </reaction>
</comment>
<feature type="domain" description="Plastocyanin-like" evidence="13">
    <location>
        <begin position="354"/>
        <end position="488"/>
    </location>
</feature>
<evidence type="ECO:0000313" key="15">
    <source>
        <dbReference type="EMBL" id="KAK0741555.1"/>
    </source>
</evidence>
<sequence>MPIPRQYNLIITEHDNWVGGDGIPKKKAMLINGQFPGPTIVADWGDTIRVTVTNSLLTNGTSIHWHGIRMLANNVNDGANGITECPIPPGASKVYTFKAEQYGSSWYHSHFSSQYANGVVGTIQINGPASLPYDEDLGVFPITDWYYGAADEIQHNNVLFNGVSVTSVFSGVNAQGGGSFYRVKLKPGKRHRLRIINTSVDNTFTVSLVNHQMTVIQTDFIPVNAFTAESIFVALGQRYDVTIDASQPVGNYWFNVTFASSRLCGVANKPFPAAIFDYEGASSTALPTIQGTPPPDSRCEDNNNFSPIVRRSAPPTSFAATPENSLDINVATQEWQGVQRVYWKVRGSDMNITWDEPTLEYIAKGNMNFPNRYNVFEVPEANKWSFWVVENHFGVPHPMHLHGHDFLLLGRSPALANPFASGGPRLFNPATDTATLNFDNPTRRDTTMLPGNGWAVVAFRSDNPGAWLFHCHIAWHVSQGLSIQFIERLQEIPATVPLGAIEPNCAAWTTYYETSPHKQFDSGLRTGQ</sequence>
<keyword evidence="16" id="KW-1185">Reference proteome</keyword>
<evidence type="ECO:0000256" key="9">
    <source>
        <dbReference type="ARBA" id="ARBA00023157"/>
    </source>
</evidence>
<feature type="domain" description="Plastocyanin-like" evidence="14">
    <location>
        <begin position="22"/>
        <end position="129"/>
    </location>
</feature>
<dbReference type="CDD" id="cd13901">
    <property type="entry name" value="CuRO_3_MaLCC_like"/>
    <property type="match status" value="1"/>
</dbReference>
<dbReference type="CDD" id="cd13854">
    <property type="entry name" value="CuRO_1_MaLCC_like"/>
    <property type="match status" value="1"/>
</dbReference>
<dbReference type="FunFam" id="2.60.40.420:FF:000046">
    <property type="entry name" value="Multicopper oxidase"/>
    <property type="match status" value="1"/>
</dbReference>
<dbReference type="FunFam" id="2.60.40.420:FF:000045">
    <property type="entry name" value="Laccase 2"/>
    <property type="match status" value="1"/>
</dbReference>
<evidence type="ECO:0000259" key="13">
    <source>
        <dbReference type="Pfam" id="PF07731"/>
    </source>
</evidence>
<evidence type="ECO:0000259" key="14">
    <source>
        <dbReference type="Pfam" id="PF07732"/>
    </source>
</evidence>
<evidence type="ECO:0000256" key="4">
    <source>
        <dbReference type="ARBA" id="ARBA00012297"/>
    </source>
</evidence>
<keyword evidence="6" id="KW-0732">Signal</keyword>
<evidence type="ECO:0000256" key="8">
    <source>
        <dbReference type="ARBA" id="ARBA00023008"/>
    </source>
</evidence>
<dbReference type="InterPro" id="IPR011707">
    <property type="entry name" value="Cu-oxidase-like_N"/>
</dbReference>
<dbReference type="InterPro" id="IPR011706">
    <property type="entry name" value="Cu-oxidase_C"/>
</dbReference>
<evidence type="ECO:0000313" key="16">
    <source>
        <dbReference type="Proteomes" id="UP001172155"/>
    </source>
</evidence>
<dbReference type="EC" id="1.10.3.2" evidence="4"/>
<evidence type="ECO:0000259" key="12">
    <source>
        <dbReference type="Pfam" id="PF00394"/>
    </source>
</evidence>
<accession>A0AA40K0L3</accession>
<gene>
    <name evidence="15" type="ORF">B0T18DRAFT_440760</name>
</gene>
<reference evidence="15" key="1">
    <citation type="submission" date="2023-06" db="EMBL/GenBank/DDBJ databases">
        <title>Genome-scale phylogeny and comparative genomics of the fungal order Sordariales.</title>
        <authorList>
            <consortium name="Lawrence Berkeley National Laboratory"/>
            <person name="Hensen N."/>
            <person name="Bonometti L."/>
            <person name="Westerberg I."/>
            <person name="Brannstrom I.O."/>
            <person name="Guillou S."/>
            <person name="Cros-Aarteil S."/>
            <person name="Calhoun S."/>
            <person name="Haridas S."/>
            <person name="Kuo A."/>
            <person name="Mondo S."/>
            <person name="Pangilinan J."/>
            <person name="Riley R."/>
            <person name="LaButti K."/>
            <person name="Andreopoulos B."/>
            <person name="Lipzen A."/>
            <person name="Chen C."/>
            <person name="Yanf M."/>
            <person name="Daum C."/>
            <person name="Ng V."/>
            <person name="Clum A."/>
            <person name="Steindorff A."/>
            <person name="Ohm R."/>
            <person name="Martin F."/>
            <person name="Silar P."/>
            <person name="Natvig D."/>
            <person name="Lalanne C."/>
            <person name="Gautier V."/>
            <person name="Ament-velasquez S.L."/>
            <person name="Kruys A."/>
            <person name="Hutchinson M.I."/>
            <person name="Powell A.J."/>
            <person name="Barry K."/>
            <person name="Miller A.N."/>
            <person name="Grigoriev I.V."/>
            <person name="Debuchy R."/>
            <person name="Gladieux P."/>
            <person name="Thoren M.H."/>
            <person name="Johannesson H."/>
        </authorList>
    </citation>
    <scope>NUCLEOTIDE SEQUENCE</scope>
    <source>
        <strain evidence="15">SMH3187-1</strain>
    </source>
</reference>
<dbReference type="PANTHER" id="PTHR11709:SF87">
    <property type="entry name" value="LACCASE"/>
    <property type="match status" value="1"/>
</dbReference>
<dbReference type="GO" id="GO:0052716">
    <property type="term" value="F:hydroquinone:oxygen oxidoreductase activity"/>
    <property type="evidence" value="ECO:0007669"/>
    <property type="project" value="UniProtKB-EC"/>
</dbReference>
<dbReference type="PANTHER" id="PTHR11709">
    <property type="entry name" value="MULTI-COPPER OXIDASE"/>
    <property type="match status" value="1"/>
</dbReference>
<evidence type="ECO:0000256" key="10">
    <source>
        <dbReference type="ARBA" id="ARBA00023180"/>
    </source>
</evidence>
<dbReference type="PROSITE" id="PS00079">
    <property type="entry name" value="MULTICOPPER_OXIDASE1"/>
    <property type="match status" value="1"/>
</dbReference>
<evidence type="ECO:0000256" key="3">
    <source>
        <dbReference type="ARBA" id="ARBA00010609"/>
    </source>
</evidence>
<dbReference type="SUPFAM" id="SSF49503">
    <property type="entry name" value="Cupredoxins"/>
    <property type="match status" value="3"/>
</dbReference>
<dbReference type="Pfam" id="PF00394">
    <property type="entry name" value="Cu-oxidase"/>
    <property type="match status" value="1"/>
</dbReference>
<evidence type="ECO:0000256" key="5">
    <source>
        <dbReference type="ARBA" id="ARBA00022723"/>
    </source>
</evidence>
<dbReference type="FunFam" id="2.60.40.420:FF:000021">
    <property type="entry name" value="Extracellular dihydrogeodin oxidase/laccase"/>
    <property type="match status" value="1"/>
</dbReference>
<keyword evidence="8" id="KW-0186">Copper</keyword>
<dbReference type="InterPro" id="IPR033138">
    <property type="entry name" value="Cu_oxidase_CS"/>
</dbReference>
<keyword evidence="11" id="KW-0439">Lignin degradation</keyword>
<dbReference type="InterPro" id="IPR002355">
    <property type="entry name" value="Cu_oxidase_Cu_BS"/>
</dbReference>
<comment type="similarity">
    <text evidence="3">Belongs to the multicopper oxidase family.</text>
</comment>
<dbReference type="GO" id="GO:0005507">
    <property type="term" value="F:copper ion binding"/>
    <property type="evidence" value="ECO:0007669"/>
    <property type="project" value="InterPro"/>
</dbReference>
<evidence type="ECO:0000256" key="6">
    <source>
        <dbReference type="ARBA" id="ARBA00022729"/>
    </source>
</evidence>
<dbReference type="Pfam" id="PF07731">
    <property type="entry name" value="Cu-oxidase_2"/>
    <property type="match status" value="1"/>
</dbReference>
<dbReference type="Proteomes" id="UP001172155">
    <property type="component" value="Unassembled WGS sequence"/>
</dbReference>
<comment type="cofactor">
    <cofactor evidence="2">
        <name>Cu cation</name>
        <dbReference type="ChEBI" id="CHEBI:23378"/>
    </cofactor>
</comment>
<comment type="caution">
    <text evidence="15">The sequence shown here is derived from an EMBL/GenBank/DDBJ whole genome shotgun (WGS) entry which is preliminary data.</text>
</comment>
<dbReference type="EMBL" id="JAUKUD010000006">
    <property type="protein sequence ID" value="KAK0741555.1"/>
    <property type="molecule type" value="Genomic_DNA"/>
</dbReference>
<keyword evidence="7" id="KW-0560">Oxidoreductase</keyword>
<evidence type="ECO:0000256" key="2">
    <source>
        <dbReference type="ARBA" id="ARBA00001935"/>
    </source>
</evidence>
<dbReference type="InterPro" id="IPR001117">
    <property type="entry name" value="Cu-oxidase_2nd"/>
</dbReference>
<dbReference type="Gene3D" id="2.60.40.420">
    <property type="entry name" value="Cupredoxins - blue copper proteins"/>
    <property type="match status" value="3"/>
</dbReference>
<dbReference type="GO" id="GO:0046274">
    <property type="term" value="P:lignin catabolic process"/>
    <property type="evidence" value="ECO:0007669"/>
    <property type="project" value="UniProtKB-KW"/>
</dbReference>
<dbReference type="InterPro" id="IPR008972">
    <property type="entry name" value="Cupredoxin"/>
</dbReference>
<evidence type="ECO:0000256" key="1">
    <source>
        <dbReference type="ARBA" id="ARBA00000349"/>
    </source>
</evidence>
<dbReference type="InterPro" id="IPR045087">
    <property type="entry name" value="Cu-oxidase_fam"/>
</dbReference>
<dbReference type="Pfam" id="PF07732">
    <property type="entry name" value="Cu-oxidase_3"/>
    <property type="match status" value="1"/>
</dbReference>
<organism evidence="15 16">
    <name type="scientific">Schizothecium vesticola</name>
    <dbReference type="NCBI Taxonomy" id="314040"/>
    <lineage>
        <taxon>Eukaryota</taxon>
        <taxon>Fungi</taxon>
        <taxon>Dikarya</taxon>
        <taxon>Ascomycota</taxon>
        <taxon>Pezizomycotina</taxon>
        <taxon>Sordariomycetes</taxon>
        <taxon>Sordariomycetidae</taxon>
        <taxon>Sordariales</taxon>
        <taxon>Schizotheciaceae</taxon>
        <taxon>Schizothecium</taxon>
    </lineage>
</organism>
<keyword evidence="5" id="KW-0479">Metal-binding</keyword>
<keyword evidence="9" id="KW-1015">Disulfide bond</keyword>
<protein>
    <recommendedName>
        <fullName evidence="4">laccase</fullName>
        <ecNumber evidence="4">1.10.3.2</ecNumber>
    </recommendedName>
</protein>
<feature type="domain" description="Plastocyanin-like" evidence="12">
    <location>
        <begin position="139"/>
        <end position="281"/>
    </location>
</feature>
<evidence type="ECO:0000256" key="7">
    <source>
        <dbReference type="ARBA" id="ARBA00023002"/>
    </source>
</evidence>
<evidence type="ECO:0000256" key="11">
    <source>
        <dbReference type="ARBA" id="ARBA00023185"/>
    </source>
</evidence>